<dbReference type="AlphaFoldDB" id="A0A3P7NYG6"/>
<keyword evidence="2" id="KW-1185">Reference proteome</keyword>
<evidence type="ECO:0000313" key="1">
    <source>
        <dbReference type="EMBL" id="VDN48264.1"/>
    </source>
</evidence>
<accession>A0A3P7NYG6</accession>
<dbReference type="Proteomes" id="UP000279029">
    <property type="component" value="Chromosome"/>
</dbReference>
<protein>
    <submittedName>
        <fullName evidence="1">Uncharacterized protein</fullName>
    </submittedName>
</protein>
<dbReference type="EMBL" id="LR130778">
    <property type="protein sequence ID" value="VDN48264.1"/>
    <property type="molecule type" value="Genomic_DNA"/>
</dbReference>
<reference evidence="1 2" key="1">
    <citation type="submission" date="2018-09" db="EMBL/GenBank/DDBJ databases">
        <authorList>
            <person name="Postec A."/>
        </authorList>
    </citation>
    <scope>NUCLEOTIDE SEQUENCE [LARGE SCALE GENOMIC DNA]</scope>
    <source>
        <strain evidence="1">70B-A</strain>
    </source>
</reference>
<name>A0A3P7NYG6_9FIRM</name>
<organism evidence="1 2">
    <name type="scientific">Petrocella atlantisensis</name>
    <dbReference type="NCBI Taxonomy" id="2173034"/>
    <lineage>
        <taxon>Bacteria</taxon>
        <taxon>Bacillati</taxon>
        <taxon>Bacillota</taxon>
        <taxon>Clostridia</taxon>
        <taxon>Lachnospirales</taxon>
        <taxon>Vallitaleaceae</taxon>
        <taxon>Petrocella</taxon>
    </lineage>
</organism>
<sequence>MLYYMNIFDMKSPPIQKTDHKAGYAIHSHMTKASKLDHMVLESQLCFTKSNYILLILYTKTTKKTSLSVLYVALTRV</sequence>
<evidence type="ECO:0000313" key="2">
    <source>
        <dbReference type="Proteomes" id="UP000279029"/>
    </source>
</evidence>
<gene>
    <name evidence="1" type="ORF">PATL70BA_2370</name>
</gene>
<proteinExistence type="predicted"/>
<dbReference type="KEGG" id="cbar:PATL70BA_2370"/>